<evidence type="ECO:0000313" key="4">
    <source>
        <dbReference type="Proteomes" id="UP000261948"/>
    </source>
</evidence>
<accession>A0A373F635</accession>
<evidence type="ECO:0000259" key="2">
    <source>
        <dbReference type="Pfam" id="PF24880"/>
    </source>
</evidence>
<dbReference type="InterPro" id="IPR054187">
    <property type="entry name" value="DUF6892"/>
</dbReference>
<comment type="caution">
    <text evidence="3">The sequence shown here is derived from an EMBL/GenBank/DDBJ whole genome shotgun (WGS) entry which is preliminary data.</text>
</comment>
<feature type="domain" description="DUF6892" evidence="1">
    <location>
        <begin position="228"/>
        <end position="364"/>
    </location>
</feature>
<evidence type="ECO:0000313" key="3">
    <source>
        <dbReference type="EMBL" id="RGE39604.1"/>
    </source>
</evidence>
<dbReference type="OrthoDB" id="8606752at2"/>
<sequence>MGLLNWFKSKNEGRADDGPAQPLTVDIGKHGLSINGSLLPELTLAALDAVLGAHRVAPQIRGQDEAAEPLRIVAIWDEAGVRAFSADSVRTSELELRLAEDKLWESSVKYDYFGHHPQRVFSGVFTVDGKPPLQAAPEKALKEVYSWVEWKTGDWDITLGLRKELSRVIADMPFAERLKKSETDEIANWVRAAPQPFREASISYQAAKPKPAKDSQKWKLPKPQGAVLSFSHLPFKIAVVQELMYQQERLKPPFDVHDFARNHAARDIDPDSYYFEMIPEVQAWFEGLPVPASLAGHVERLYFDGGNDIYLELIPQWDGEDDQFKVTELSEQELAQFPNLREVVGSHWLSPEVIELLTRHGVAVVD</sequence>
<proteinExistence type="predicted"/>
<reference evidence="3 4" key="1">
    <citation type="submission" date="2018-08" db="EMBL/GenBank/DDBJ databases">
        <title>Comamonas testosteroni strain SWCO2.</title>
        <authorList>
            <person name="Jiang N."/>
            <person name="Zhang X.Z."/>
        </authorList>
    </citation>
    <scope>NUCLEOTIDE SEQUENCE [LARGE SCALE GENOMIC DNA]</scope>
    <source>
        <strain evidence="3 4">SWCO2</strain>
    </source>
</reference>
<dbReference type="Proteomes" id="UP000261948">
    <property type="component" value="Unassembled WGS sequence"/>
</dbReference>
<dbReference type="AlphaFoldDB" id="A0A373F635"/>
<feature type="domain" description="DUF7738" evidence="2">
    <location>
        <begin position="24"/>
        <end position="139"/>
    </location>
</feature>
<dbReference type="Pfam" id="PF21832">
    <property type="entry name" value="DUF6892"/>
    <property type="match status" value="1"/>
</dbReference>
<organism evidence="3 4">
    <name type="scientific">Comamonas testosteroni</name>
    <name type="common">Pseudomonas testosteroni</name>
    <dbReference type="NCBI Taxonomy" id="285"/>
    <lineage>
        <taxon>Bacteria</taxon>
        <taxon>Pseudomonadati</taxon>
        <taxon>Pseudomonadota</taxon>
        <taxon>Betaproteobacteria</taxon>
        <taxon>Burkholderiales</taxon>
        <taxon>Comamonadaceae</taxon>
        <taxon>Comamonas</taxon>
    </lineage>
</organism>
<dbReference type="InterPro" id="IPR056640">
    <property type="entry name" value="DUF7738"/>
</dbReference>
<dbReference type="Pfam" id="PF24880">
    <property type="entry name" value="DUF7738"/>
    <property type="match status" value="1"/>
</dbReference>
<name>A0A373F635_COMTE</name>
<dbReference type="EMBL" id="QURR01000048">
    <property type="protein sequence ID" value="RGE39604.1"/>
    <property type="molecule type" value="Genomic_DNA"/>
</dbReference>
<protein>
    <submittedName>
        <fullName evidence="3">Uncharacterized protein</fullName>
    </submittedName>
</protein>
<gene>
    <name evidence="3" type="ORF">DZC30_21625</name>
</gene>
<keyword evidence="4" id="KW-1185">Reference proteome</keyword>
<evidence type="ECO:0000259" key="1">
    <source>
        <dbReference type="Pfam" id="PF21832"/>
    </source>
</evidence>